<evidence type="ECO:0000313" key="2">
    <source>
        <dbReference type="Proteomes" id="UP000325315"/>
    </source>
</evidence>
<dbReference type="PANTHER" id="PTHR46890">
    <property type="entry name" value="NON-LTR RETROLELEMENT REVERSE TRANSCRIPTASE-LIKE PROTEIN-RELATED"/>
    <property type="match status" value="1"/>
</dbReference>
<gene>
    <name evidence="1" type="ORF">EPI10_031824</name>
</gene>
<accession>A0A5B6X4I4</accession>
<name>A0A5B6X4I4_9ROSI</name>
<dbReference type="AlphaFoldDB" id="A0A5B6X4I4"/>
<organism evidence="1 2">
    <name type="scientific">Gossypium australe</name>
    <dbReference type="NCBI Taxonomy" id="47621"/>
    <lineage>
        <taxon>Eukaryota</taxon>
        <taxon>Viridiplantae</taxon>
        <taxon>Streptophyta</taxon>
        <taxon>Embryophyta</taxon>
        <taxon>Tracheophyta</taxon>
        <taxon>Spermatophyta</taxon>
        <taxon>Magnoliopsida</taxon>
        <taxon>eudicotyledons</taxon>
        <taxon>Gunneridae</taxon>
        <taxon>Pentapetalae</taxon>
        <taxon>rosids</taxon>
        <taxon>malvids</taxon>
        <taxon>Malvales</taxon>
        <taxon>Malvaceae</taxon>
        <taxon>Malvoideae</taxon>
        <taxon>Gossypium</taxon>
    </lineage>
</organism>
<dbReference type="PANTHER" id="PTHR46890:SF48">
    <property type="entry name" value="RNA-DIRECTED DNA POLYMERASE"/>
    <property type="match status" value="1"/>
</dbReference>
<dbReference type="EMBL" id="SMMG02000001">
    <property type="protein sequence ID" value="KAA3488042.1"/>
    <property type="molecule type" value="Genomic_DNA"/>
</dbReference>
<dbReference type="GO" id="GO:0003964">
    <property type="term" value="F:RNA-directed DNA polymerase activity"/>
    <property type="evidence" value="ECO:0007669"/>
    <property type="project" value="UniProtKB-KW"/>
</dbReference>
<reference evidence="1" key="1">
    <citation type="submission" date="2019-08" db="EMBL/GenBank/DDBJ databases">
        <authorList>
            <person name="Liu F."/>
        </authorList>
    </citation>
    <scope>NUCLEOTIDE SEQUENCE [LARGE SCALE GENOMIC DNA]</scope>
    <source>
        <strain evidence="1">PA1801</strain>
        <tissue evidence="1">Leaf</tissue>
    </source>
</reference>
<comment type="caution">
    <text evidence="1">The sequence shown here is derived from an EMBL/GenBank/DDBJ whole genome shotgun (WGS) entry which is preliminary data.</text>
</comment>
<dbReference type="Proteomes" id="UP000325315">
    <property type="component" value="Unassembled WGS sequence"/>
</dbReference>
<protein>
    <submittedName>
        <fullName evidence="1">Reverse transcriptase</fullName>
    </submittedName>
</protein>
<sequence>MNEKLLQTCFEGVVWRVVKDMGPLKAPEIDGFLALFFQRYLHKRDWRLLLIALRCCDAILWSRILMQHYCIHETQWAFIPGRQILDNVLVAYDFFHTLKNEKWEKKSNFALKLNISKTYDRVEWDFLAMMMLRLGFHED</sequence>
<keyword evidence="1" id="KW-0808">Transferase</keyword>
<keyword evidence="1" id="KW-0548">Nucleotidyltransferase</keyword>
<evidence type="ECO:0000313" key="1">
    <source>
        <dbReference type="EMBL" id="KAA3488042.1"/>
    </source>
</evidence>
<dbReference type="InterPro" id="IPR052343">
    <property type="entry name" value="Retrotransposon-Effector_Assoc"/>
</dbReference>
<keyword evidence="1" id="KW-0695">RNA-directed DNA polymerase</keyword>
<keyword evidence="2" id="KW-1185">Reference proteome</keyword>
<proteinExistence type="predicted"/>
<dbReference type="OrthoDB" id="1227106at2759"/>